<dbReference type="InterPro" id="IPR004360">
    <property type="entry name" value="Glyas_Fos-R_dOase_dom"/>
</dbReference>
<keyword evidence="3" id="KW-1185">Reference proteome</keyword>
<reference evidence="3" key="1">
    <citation type="journal article" date="2019" name="Int. J. Syst. Evol. Microbiol.">
        <title>The Global Catalogue of Microorganisms (GCM) 10K type strain sequencing project: providing services to taxonomists for standard genome sequencing and annotation.</title>
        <authorList>
            <consortium name="The Broad Institute Genomics Platform"/>
            <consortium name="The Broad Institute Genome Sequencing Center for Infectious Disease"/>
            <person name="Wu L."/>
            <person name="Ma J."/>
        </authorList>
    </citation>
    <scope>NUCLEOTIDE SEQUENCE [LARGE SCALE GENOMIC DNA]</scope>
    <source>
        <strain evidence="3">CGMCC 4.7397</strain>
    </source>
</reference>
<name>A0ABW1I6R2_9PSEU</name>
<organism evidence="2 3">
    <name type="scientific">Pseudonocardia lutea</name>
    <dbReference type="NCBI Taxonomy" id="2172015"/>
    <lineage>
        <taxon>Bacteria</taxon>
        <taxon>Bacillati</taxon>
        <taxon>Actinomycetota</taxon>
        <taxon>Actinomycetes</taxon>
        <taxon>Pseudonocardiales</taxon>
        <taxon>Pseudonocardiaceae</taxon>
        <taxon>Pseudonocardia</taxon>
    </lineage>
</organism>
<gene>
    <name evidence="2" type="ORF">ACFQH9_07205</name>
</gene>
<dbReference type="EMBL" id="JBHSQK010000011">
    <property type="protein sequence ID" value="MFC5948059.1"/>
    <property type="molecule type" value="Genomic_DNA"/>
</dbReference>
<dbReference type="RefSeq" id="WP_379565117.1">
    <property type="nucleotide sequence ID" value="NZ_JBHSQK010000011.1"/>
</dbReference>
<dbReference type="SUPFAM" id="SSF54593">
    <property type="entry name" value="Glyoxalase/Bleomycin resistance protein/Dihydroxybiphenyl dioxygenase"/>
    <property type="match status" value="1"/>
</dbReference>
<evidence type="ECO:0000259" key="1">
    <source>
        <dbReference type="PROSITE" id="PS51819"/>
    </source>
</evidence>
<accession>A0ABW1I6R2</accession>
<sequence>MSTTDARGAAASGPADLAPDLATVELKLEVVVLPVSDVDLAKDFYQGLGWRLDADVRFANGFRCVQFTPPGSACSIQFGTGMTPAAPGSAQNLYLVASDIGAARDELRERGVEVSEVFRPEEPGAQYRSGGAGGRVTEPGAGHDSYRAYATFHDPDGNRWLLQEVTTRLPGRVDIAETTFTSTADLAGALRRAEAAHAEHERRTGRRDEDWPDWYAAHMVAEQVGGTPLE</sequence>
<evidence type="ECO:0000313" key="3">
    <source>
        <dbReference type="Proteomes" id="UP001596119"/>
    </source>
</evidence>
<dbReference type="InterPro" id="IPR037523">
    <property type="entry name" value="VOC_core"/>
</dbReference>
<dbReference type="Proteomes" id="UP001596119">
    <property type="component" value="Unassembled WGS sequence"/>
</dbReference>
<proteinExistence type="predicted"/>
<feature type="domain" description="VOC" evidence="1">
    <location>
        <begin position="27"/>
        <end position="165"/>
    </location>
</feature>
<dbReference type="Pfam" id="PF00903">
    <property type="entry name" value="Glyoxalase"/>
    <property type="match status" value="1"/>
</dbReference>
<dbReference type="Gene3D" id="3.10.180.10">
    <property type="entry name" value="2,3-Dihydroxybiphenyl 1,2-Dioxygenase, domain 1"/>
    <property type="match status" value="1"/>
</dbReference>
<dbReference type="InterPro" id="IPR029068">
    <property type="entry name" value="Glyas_Bleomycin-R_OHBP_Dase"/>
</dbReference>
<dbReference type="PROSITE" id="PS51819">
    <property type="entry name" value="VOC"/>
    <property type="match status" value="1"/>
</dbReference>
<evidence type="ECO:0000313" key="2">
    <source>
        <dbReference type="EMBL" id="MFC5948059.1"/>
    </source>
</evidence>
<comment type="caution">
    <text evidence="2">The sequence shown here is derived from an EMBL/GenBank/DDBJ whole genome shotgun (WGS) entry which is preliminary data.</text>
</comment>
<protein>
    <submittedName>
        <fullName evidence="2">VOC family protein</fullName>
    </submittedName>
</protein>